<dbReference type="RefSeq" id="WP_055156052.1">
    <property type="nucleotide sequence ID" value="NZ_CYXR01000006.1"/>
</dbReference>
<dbReference type="Proteomes" id="UP000095727">
    <property type="component" value="Unassembled WGS sequence"/>
</dbReference>
<feature type="compositionally biased region" description="Basic and acidic residues" evidence="1">
    <location>
        <begin position="67"/>
        <end position="85"/>
    </location>
</feature>
<gene>
    <name evidence="3" type="ORF">ERS852574_01086</name>
</gene>
<feature type="region of interest" description="Disordered" evidence="1">
    <location>
        <begin position="1"/>
        <end position="88"/>
    </location>
</feature>
<sequence>MSEILAFSESADSDPKLSTEPVSESGDIHTATDVPPKEAPAPEPDSPEAETISSEEKKNTYTDFSSEDFKSSDNSEKDPFTGEKKSSHHHIFHTAKELNYLREKYILEKIPDDQLLEYLKLEEKRHELQVQERNIREKRIMNAFMLTVILAAIVAVVYSLHENPTVLISILYIGGILAGIHVWNKKK</sequence>
<evidence type="ECO:0000256" key="2">
    <source>
        <dbReference type="SAM" id="Phobius"/>
    </source>
</evidence>
<organism evidence="3 4">
    <name type="scientific">Coprococcus comes</name>
    <dbReference type="NCBI Taxonomy" id="410072"/>
    <lineage>
        <taxon>Bacteria</taxon>
        <taxon>Bacillati</taxon>
        <taxon>Bacillota</taxon>
        <taxon>Clostridia</taxon>
        <taxon>Lachnospirales</taxon>
        <taxon>Lachnospiraceae</taxon>
        <taxon>Coprococcus</taxon>
    </lineage>
</organism>
<evidence type="ECO:0000256" key="1">
    <source>
        <dbReference type="SAM" id="MobiDB-lite"/>
    </source>
</evidence>
<accession>A0A173S2J4</accession>
<feature type="transmembrane region" description="Helical" evidence="2">
    <location>
        <begin position="166"/>
        <end position="183"/>
    </location>
</feature>
<protein>
    <recommendedName>
        <fullName evidence="5">DUF2335 domain-containing protein</fullName>
    </recommendedName>
</protein>
<dbReference type="EMBL" id="CYXR01000006">
    <property type="protein sequence ID" value="CUM84644.1"/>
    <property type="molecule type" value="Genomic_DNA"/>
</dbReference>
<name>A0A173S2J4_9FIRM</name>
<proteinExistence type="predicted"/>
<evidence type="ECO:0000313" key="4">
    <source>
        <dbReference type="Proteomes" id="UP000095727"/>
    </source>
</evidence>
<keyword evidence="2" id="KW-0812">Transmembrane</keyword>
<keyword evidence="2" id="KW-1133">Transmembrane helix</keyword>
<reference evidence="3 4" key="1">
    <citation type="submission" date="2015-09" db="EMBL/GenBank/DDBJ databases">
        <authorList>
            <consortium name="Pathogen Informatics"/>
        </authorList>
    </citation>
    <scope>NUCLEOTIDE SEQUENCE [LARGE SCALE GENOMIC DNA]</scope>
    <source>
        <strain evidence="3 4">2789STDY5834962</strain>
    </source>
</reference>
<evidence type="ECO:0000313" key="3">
    <source>
        <dbReference type="EMBL" id="CUM84644.1"/>
    </source>
</evidence>
<evidence type="ECO:0008006" key="5">
    <source>
        <dbReference type="Google" id="ProtNLM"/>
    </source>
</evidence>
<dbReference type="AlphaFoldDB" id="A0A173S2J4"/>
<feature type="transmembrane region" description="Helical" evidence="2">
    <location>
        <begin position="140"/>
        <end position="160"/>
    </location>
</feature>
<keyword evidence="2" id="KW-0472">Membrane</keyword>